<dbReference type="GO" id="GO:0004806">
    <property type="term" value="F:triacylglycerol lipase activity"/>
    <property type="evidence" value="ECO:0007669"/>
    <property type="project" value="TreeGrafter"/>
</dbReference>
<dbReference type="OrthoDB" id="197155at2759"/>
<dbReference type="PANTHER" id="PTHR12406">
    <property type="entry name" value="CALCIUM-INDEPENDENT PHOSPHOLIPASE A2 IPLA2 -RELATED"/>
    <property type="match status" value="1"/>
</dbReference>
<dbReference type="InterPro" id="IPR033562">
    <property type="entry name" value="PLPL"/>
</dbReference>
<gene>
    <name evidence="1" type="ORF">IV203_000308</name>
</gene>
<reference evidence="1" key="1">
    <citation type="journal article" date="2021" name="Sci. Rep.">
        <title>Diploid genomic architecture of Nitzschia inconspicua, an elite biomass production diatom.</title>
        <authorList>
            <person name="Oliver A."/>
            <person name="Podell S."/>
            <person name="Pinowska A."/>
            <person name="Traller J.C."/>
            <person name="Smith S.R."/>
            <person name="McClure R."/>
            <person name="Beliaev A."/>
            <person name="Bohutskyi P."/>
            <person name="Hill E.A."/>
            <person name="Rabines A."/>
            <person name="Zheng H."/>
            <person name="Allen L.Z."/>
            <person name="Kuo A."/>
            <person name="Grigoriev I.V."/>
            <person name="Allen A.E."/>
            <person name="Hazlebeck D."/>
            <person name="Allen E.E."/>
        </authorList>
    </citation>
    <scope>NUCLEOTIDE SEQUENCE</scope>
    <source>
        <strain evidence="1">Hildebrandi</strain>
    </source>
</reference>
<dbReference type="EMBL" id="JAGRRH010000015">
    <property type="protein sequence ID" value="KAG7355622.1"/>
    <property type="molecule type" value="Genomic_DNA"/>
</dbReference>
<evidence type="ECO:0000313" key="1">
    <source>
        <dbReference type="EMBL" id="KAG7355622.1"/>
    </source>
</evidence>
<dbReference type="GO" id="GO:0005737">
    <property type="term" value="C:cytoplasm"/>
    <property type="evidence" value="ECO:0007669"/>
    <property type="project" value="TreeGrafter"/>
</dbReference>
<organism evidence="1 2">
    <name type="scientific">Nitzschia inconspicua</name>
    <dbReference type="NCBI Taxonomy" id="303405"/>
    <lineage>
        <taxon>Eukaryota</taxon>
        <taxon>Sar</taxon>
        <taxon>Stramenopiles</taxon>
        <taxon>Ochrophyta</taxon>
        <taxon>Bacillariophyta</taxon>
        <taxon>Bacillariophyceae</taxon>
        <taxon>Bacillariophycidae</taxon>
        <taxon>Bacillariales</taxon>
        <taxon>Bacillariaceae</taxon>
        <taxon>Nitzschia</taxon>
    </lineage>
</organism>
<evidence type="ECO:0008006" key="3">
    <source>
        <dbReference type="Google" id="ProtNLM"/>
    </source>
</evidence>
<dbReference type="GO" id="GO:0055088">
    <property type="term" value="P:lipid homeostasis"/>
    <property type="evidence" value="ECO:0007669"/>
    <property type="project" value="TreeGrafter"/>
</dbReference>
<sequence>MKPSSTTRIAVPARRTTIRLASLLLLFIAELSFHMTYVDSLIYPLRTIARTRYDNQHSKLLLQSTAVDSTSTKDLIPTIGEETETPSPHIIFPGGGIFFYYQAGLVHFLRENKYDLSNCTFAGASAGALTATLTATDVDFYEATDLALTMAAKAGVWDRSAGLQGIWGPMIEDWLDTLLPPSIESIQGKVTLVHLPWFFNGQWTSNFRNQPHIDGSFLSKTQDYFPSASQSPPTIVLDWKEDPKMRARGGLDIVEALTPDGIYGLLDQGRAYGKIMEERGIFETLKKA</sequence>
<dbReference type="GO" id="GO:0005811">
    <property type="term" value="C:lipid droplet"/>
    <property type="evidence" value="ECO:0007669"/>
    <property type="project" value="TreeGrafter"/>
</dbReference>
<keyword evidence="2" id="KW-1185">Reference proteome</keyword>
<dbReference type="GO" id="GO:0019433">
    <property type="term" value="P:triglyceride catabolic process"/>
    <property type="evidence" value="ECO:0007669"/>
    <property type="project" value="TreeGrafter"/>
</dbReference>
<reference evidence="1" key="2">
    <citation type="submission" date="2021-04" db="EMBL/GenBank/DDBJ databases">
        <authorList>
            <person name="Podell S."/>
        </authorList>
    </citation>
    <scope>NUCLEOTIDE SEQUENCE</scope>
    <source>
        <strain evidence="1">Hildebrandi</strain>
    </source>
</reference>
<dbReference type="GO" id="GO:0016020">
    <property type="term" value="C:membrane"/>
    <property type="evidence" value="ECO:0007669"/>
    <property type="project" value="TreeGrafter"/>
</dbReference>
<name>A0A9K3L4Z8_9STRA</name>
<evidence type="ECO:0000313" key="2">
    <source>
        <dbReference type="Proteomes" id="UP000693970"/>
    </source>
</evidence>
<protein>
    <recommendedName>
        <fullName evidence="3">PNPLA domain-containing protein</fullName>
    </recommendedName>
</protein>
<accession>A0A9K3L4Z8</accession>
<proteinExistence type="predicted"/>
<dbReference type="PANTHER" id="PTHR12406:SF45">
    <property type="entry name" value="PATATIN"/>
    <property type="match status" value="1"/>
</dbReference>
<comment type="caution">
    <text evidence="1">The sequence shown here is derived from an EMBL/GenBank/DDBJ whole genome shotgun (WGS) entry which is preliminary data.</text>
</comment>
<dbReference type="AlphaFoldDB" id="A0A9K3L4Z8"/>
<dbReference type="Proteomes" id="UP000693970">
    <property type="component" value="Unassembled WGS sequence"/>
</dbReference>